<feature type="compositionally biased region" description="Low complexity" evidence="1">
    <location>
        <begin position="29"/>
        <end position="42"/>
    </location>
</feature>
<feature type="region of interest" description="Disordered" evidence="1">
    <location>
        <begin position="24"/>
        <end position="46"/>
    </location>
</feature>
<reference evidence="3 4" key="1">
    <citation type="submission" date="2020-02" db="EMBL/GenBank/DDBJ databases">
        <authorList>
            <person name="Ferguson B K."/>
        </authorList>
    </citation>
    <scope>NUCLEOTIDE SEQUENCE [LARGE SCALE GENOMIC DNA]</scope>
</reference>
<feature type="compositionally biased region" description="Basic residues" evidence="1">
    <location>
        <begin position="589"/>
        <end position="599"/>
    </location>
</feature>
<evidence type="ECO:0000313" key="4">
    <source>
        <dbReference type="Proteomes" id="UP000479190"/>
    </source>
</evidence>
<dbReference type="CDD" id="cd21669">
    <property type="entry name" value="SMP_SF"/>
    <property type="match status" value="1"/>
</dbReference>
<evidence type="ECO:0000256" key="1">
    <source>
        <dbReference type="SAM" id="MobiDB-lite"/>
    </source>
</evidence>
<protein>
    <recommendedName>
        <fullName evidence="2">C2 domain-containing protein</fullName>
    </recommendedName>
</protein>
<dbReference type="InterPro" id="IPR035892">
    <property type="entry name" value="C2_domain_sf"/>
</dbReference>
<feature type="non-terminal residue" evidence="3">
    <location>
        <position position="599"/>
    </location>
</feature>
<dbReference type="PANTHER" id="PTHR46980">
    <property type="entry name" value="TRICALBIN-1-RELATED"/>
    <property type="match status" value="1"/>
</dbReference>
<keyword evidence="4" id="KW-1185">Reference proteome</keyword>
<dbReference type="Pfam" id="PF00168">
    <property type="entry name" value="C2"/>
    <property type="match status" value="1"/>
</dbReference>
<sequence length="599" mass="65862">MSQRMKIIVHMASQQQLRYHCSLRKRDSGSSSSPDGKQLSPSTNPDDAAAALKNLATELPGQLSLVTLGLANGKMAPDDPVGDDEFTFATVQKSLLRELTLGEQTPCVTRIRTLDFNGSDEGELSNSGSSTTSNGARPGSTRLCVEADLTLDCEQFRMLIATRLFGKGMGMDMDLAVEKLSISGTVLASLTLDAGAPFPHASHLSLSFVEKPDVWFSVRLLRSVQMMEVPLLKTWIHAVVSDALASWLVDPGHLEIDLRAQDRPGPGFDCLPLTTPQAVLTVSLSQLATASEYNITIILQRQSTSNYLFFNLAREDEERWLVVTIGDQRRVTSHLTPSWSEDVSFLVGALDNERISIKLKAKRLVSTITLAQFELALGVYNWETSQIVHQNPISRRSSVNQCVDDDEPKTKRNSLPWMQQAKLLLTHRDMDAAASDVSSLLSTGSGLMEVTLLRAKDLVAKDLNGFSDPFCELRLNNETKYKSSVKKKTLNPCWDESSIMGLPRSGETLDVTQSTYATSTISESSTRPSESQETPPVINTTNIIRRPSMEKSRMRLHLEPVVPPPPPPRTVTLIKPPIAPQSNSAHSSPLHKVKNASNY</sequence>
<feature type="domain" description="C2" evidence="2">
    <location>
        <begin position="429"/>
        <end position="558"/>
    </location>
</feature>
<dbReference type="PANTHER" id="PTHR46980:SF2">
    <property type="entry name" value="TRICALBIN-1-RELATED"/>
    <property type="match status" value="1"/>
</dbReference>
<feature type="compositionally biased region" description="Low complexity" evidence="1">
    <location>
        <begin position="125"/>
        <end position="135"/>
    </location>
</feature>
<dbReference type="PROSITE" id="PS50004">
    <property type="entry name" value="C2"/>
    <property type="match status" value="1"/>
</dbReference>
<evidence type="ECO:0000259" key="2">
    <source>
        <dbReference type="PROSITE" id="PS50004"/>
    </source>
</evidence>
<organism evidence="3 4">
    <name type="scientific">Trichogramma brassicae</name>
    <dbReference type="NCBI Taxonomy" id="86971"/>
    <lineage>
        <taxon>Eukaryota</taxon>
        <taxon>Metazoa</taxon>
        <taxon>Ecdysozoa</taxon>
        <taxon>Arthropoda</taxon>
        <taxon>Hexapoda</taxon>
        <taxon>Insecta</taxon>
        <taxon>Pterygota</taxon>
        <taxon>Neoptera</taxon>
        <taxon>Endopterygota</taxon>
        <taxon>Hymenoptera</taxon>
        <taxon>Apocrita</taxon>
        <taxon>Proctotrupomorpha</taxon>
        <taxon>Chalcidoidea</taxon>
        <taxon>Trichogrammatidae</taxon>
        <taxon>Trichogramma</taxon>
    </lineage>
</organism>
<dbReference type="Proteomes" id="UP000479190">
    <property type="component" value="Unassembled WGS sequence"/>
</dbReference>
<dbReference type="InterPro" id="IPR052455">
    <property type="entry name" value="Tricalbin_domain"/>
</dbReference>
<dbReference type="EMBL" id="CADCXV010000852">
    <property type="protein sequence ID" value="CAB0037412.1"/>
    <property type="molecule type" value="Genomic_DNA"/>
</dbReference>
<accession>A0A6H5IJY6</accession>
<feature type="region of interest" description="Disordered" evidence="1">
    <location>
        <begin position="118"/>
        <end position="139"/>
    </location>
</feature>
<dbReference type="OrthoDB" id="270970at2759"/>
<dbReference type="SUPFAM" id="SSF49562">
    <property type="entry name" value="C2 domain (Calcium/lipid-binding domain, CaLB)"/>
    <property type="match status" value="1"/>
</dbReference>
<feature type="region of interest" description="Disordered" evidence="1">
    <location>
        <begin position="517"/>
        <end position="537"/>
    </location>
</feature>
<proteinExistence type="predicted"/>
<dbReference type="CDD" id="cd00030">
    <property type="entry name" value="C2"/>
    <property type="match status" value="1"/>
</dbReference>
<dbReference type="SMART" id="SM00239">
    <property type="entry name" value="C2"/>
    <property type="match status" value="1"/>
</dbReference>
<dbReference type="Gene3D" id="2.60.40.150">
    <property type="entry name" value="C2 domain"/>
    <property type="match status" value="1"/>
</dbReference>
<dbReference type="InterPro" id="IPR000008">
    <property type="entry name" value="C2_dom"/>
</dbReference>
<gene>
    <name evidence="3" type="ORF">TBRA_LOCUS9242</name>
</gene>
<evidence type="ECO:0000313" key="3">
    <source>
        <dbReference type="EMBL" id="CAB0037412.1"/>
    </source>
</evidence>
<dbReference type="AlphaFoldDB" id="A0A6H5IJY6"/>
<feature type="region of interest" description="Disordered" evidence="1">
    <location>
        <begin position="558"/>
        <end position="599"/>
    </location>
</feature>
<name>A0A6H5IJY6_9HYME</name>